<feature type="domain" description="PTS EIIA type-4" evidence="2">
    <location>
        <begin position="11"/>
        <end position="120"/>
    </location>
</feature>
<accession>A0A931B2P0</accession>
<proteinExistence type="predicted"/>
<protein>
    <submittedName>
        <fullName evidence="3">PTS fructose transporter subunit IIA</fullName>
    </submittedName>
</protein>
<evidence type="ECO:0000256" key="1">
    <source>
        <dbReference type="ARBA" id="ARBA00022679"/>
    </source>
</evidence>
<dbReference type="GO" id="GO:0009401">
    <property type="term" value="P:phosphoenolpyruvate-dependent sugar phosphotransferase system"/>
    <property type="evidence" value="ECO:0007669"/>
    <property type="project" value="InterPro"/>
</dbReference>
<reference evidence="3" key="1">
    <citation type="submission" date="2020-11" db="EMBL/GenBank/DDBJ databases">
        <title>Isolation and identification of active actinomycetes.</title>
        <authorList>
            <person name="Yu B."/>
        </authorList>
    </citation>
    <scope>NUCLEOTIDE SEQUENCE</scope>
    <source>
        <strain evidence="3">NEAU-YB345</strain>
    </source>
</reference>
<dbReference type="EMBL" id="JADPRT010000007">
    <property type="protein sequence ID" value="MBF9069989.1"/>
    <property type="molecule type" value="Genomic_DNA"/>
</dbReference>
<keyword evidence="1" id="KW-0808">Transferase</keyword>
<dbReference type="Proteomes" id="UP000657385">
    <property type="component" value="Unassembled WGS sequence"/>
</dbReference>
<name>A0A931B2P0_9ACTN</name>
<evidence type="ECO:0000259" key="2">
    <source>
        <dbReference type="Pfam" id="PF03610"/>
    </source>
</evidence>
<evidence type="ECO:0000313" key="3">
    <source>
        <dbReference type="EMBL" id="MBF9069989.1"/>
    </source>
</evidence>
<dbReference type="GO" id="GO:0047324">
    <property type="term" value="F:phosphoenolpyruvate-glycerone phosphotransferase activity"/>
    <property type="evidence" value="ECO:0007669"/>
    <property type="project" value="InterPro"/>
</dbReference>
<dbReference type="Pfam" id="PF03610">
    <property type="entry name" value="EIIA-man"/>
    <property type="match status" value="1"/>
</dbReference>
<dbReference type="PANTHER" id="PTHR38594:SF1">
    <property type="entry name" value="PEP-DEPENDENT DIHYDROXYACETONE KINASE, PHOSPHORYL DONOR SUBUNIT DHAM"/>
    <property type="match status" value="1"/>
</dbReference>
<gene>
    <name evidence="3" type="ORF">I2501_18360</name>
</gene>
<dbReference type="AlphaFoldDB" id="A0A931B2P0"/>
<comment type="caution">
    <text evidence="3">The sequence shown here is derived from an EMBL/GenBank/DDBJ whole genome shotgun (WGS) entry which is preliminary data.</text>
</comment>
<dbReference type="InterPro" id="IPR039643">
    <property type="entry name" value="DhaM"/>
</dbReference>
<sequence>MLPPAEYDRVGIVLVSRSRALAQATLHLAVGLLTGPAPAPVAAVGRDAEGVVAAARQVDEGVGVALLCDLDETAHELVALLERAEELALPFPIRFCDAPLVEGAVPAIATAAAGGDLAAVVEAAEDAYRVRKTDNHHRPPV</sequence>
<dbReference type="PANTHER" id="PTHR38594">
    <property type="entry name" value="PEP-DEPENDENT DIHYDROXYACETONE KINASE, PHOSPHORYL DONOR SUBUNIT DHAM"/>
    <property type="match status" value="1"/>
</dbReference>
<dbReference type="InterPro" id="IPR004701">
    <property type="entry name" value="PTS_EIIA_man-typ"/>
</dbReference>
<evidence type="ECO:0000313" key="4">
    <source>
        <dbReference type="Proteomes" id="UP000657385"/>
    </source>
</evidence>
<organism evidence="3 4">
    <name type="scientific">Streptacidiphilus fuscans</name>
    <dbReference type="NCBI Taxonomy" id="2789292"/>
    <lineage>
        <taxon>Bacteria</taxon>
        <taxon>Bacillati</taxon>
        <taxon>Actinomycetota</taxon>
        <taxon>Actinomycetes</taxon>
        <taxon>Kitasatosporales</taxon>
        <taxon>Streptomycetaceae</taxon>
        <taxon>Streptacidiphilus</taxon>
    </lineage>
</organism>
<dbReference type="InterPro" id="IPR036662">
    <property type="entry name" value="PTS_EIIA_man-typ_sf"/>
</dbReference>
<dbReference type="Gene3D" id="3.40.50.510">
    <property type="entry name" value="Phosphotransferase system, mannose-type IIA component"/>
    <property type="match status" value="1"/>
</dbReference>
<dbReference type="SUPFAM" id="SSF53062">
    <property type="entry name" value="PTS system fructose IIA component-like"/>
    <property type="match status" value="1"/>
</dbReference>
<dbReference type="GO" id="GO:0019563">
    <property type="term" value="P:glycerol catabolic process"/>
    <property type="evidence" value="ECO:0007669"/>
    <property type="project" value="InterPro"/>
</dbReference>
<keyword evidence="4" id="KW-1185">Reference proteome</keyword>
<dbReference type="GO" id="GO:0016020">
    <property type="term" value="C:membrane"/>
    <property type="evidence" value="ECO:0007669"/>
    <property type="project" value="InterPro"/>
</dbReference>